<evidence type="ECO:0000259" key="6">
    <source>
        <dbReference type="PROSITE" id="PS50016"/>
    </source>
</evidence>
<evidence type="ECO:0000313" key="8">
    <source>
        <dbReference type="EMBL" id="KAL2524940.1"/>
    </source>
</evidence>
<dbReference type="EMBL" id="JBFOLK010000003">
    <property type="protein sequence ID" value="KAL2524940.1"/>
    <property type="molecule type" value="Genomic_DNA"/>
</dbReference>
<feature type="region of interest" description="Disordered" evidence="5">
    <location>
        <begin position="969"/>
        <end position="994"/>
    </location>
</feature>
<comment type="caution">
    <text evidence="8">The sequence shown here is derived from an EMBL/GenBank/DDBJ whole genome shotgun (WGS) entry which is preliminary data.</text>
</comment>
<dbReference type="SMART" id="SM00249">
    <property type="entry name" value="PHD"/>
    <property type="match status" value="1"/>
</dbReference>
<feature type="compositionally biased region" description="Basic and acidic residues" evidence="5">
    <location>
        <begin position="1224"/>
        <end position="1254"/>
    </location>
</feature>
<dbReference type="Pfam" id="PF13639">
    <property type="entry name" value="zf-RING_2"/>
    <property type="match status" value="1"/>
</dbReference>
<feature type="domain" description="PHD-type" evidence="6">
    <location>
        <begin position="128"/>
        <end position="248"/>
    </location>
</feature>
<dbReference type="SUPFAM" id="SSF57850">
    <property type="entry name" value="RING/U-box"/>
    <property type="match status" value="1"/>
</dbReference>
<proteinExistence type="predicted"/>
<evidence type="ECO:0000313" key="9">
    <source>
        <dbReference type="Proteomes" id="UP001604336"/>
    </source>
</evidence>
<feature type="compositionally biased region" description="Low complexity" evidence="5">
    <location>
        <begin position="763"/>
        <end position="772"/>
    </location>
</feature>
<name>A0ABD1UIQ7_9LAMI</name>
<protein>
    <recommendedName>
        <fullName evidence="10">RING/U-box protein</fullName>
    </recommendedName>
</protein>
<dbReference type="SMART" id="SM00184">
    <property type="entry name" value="RING"/>
    <property type="match status" value="2"/>
</dbReference>
<accession>A0ABD1UIQ7</accession>
<keyword evidence="2 4" id="KW-0863">Zinc-finger</keyword>
<evidence type="ECO:0000259" key="7">
    <source>
        <dbReference type="PROSITE" id="PS50089"/>
    </source>
</evidence>
<dbReference type="InterPro" id="IPR001965">
    <property type="entry name" value="Znf_PHD"/>
</dbReference>
<evidence type="ECO:0008006" key="10">
    <source>
        <dbReference type="Google" id="ProtNLM"/>
    </source>
</evidence>
<evidence type="ECO:0000256" key="4">
    <source>
        <dbReference type="PROSITE-ProRule" id="PRU00175"/>
    </source>
</evidence>
<dbReference type="SUPFAM" id="SSF57903">
    <property type="entry name" value="FYVE/PHD zinc finger"/>
    <property type="match status" value="1"/>
</dbReference>
<dbReference type="InterPro" id="IPR011011">
    <property type="entry name" value="Znf_FYVE_PHD"/>
</dbReference>
<keyword evidence="1" id="KW-0479">Metal-binding</keyword>
<feature type="region of interest" description="Disordered" evidence="5">
    <location>
        <begin position="1015"/>
        <end position="1036"/>
    </location>
</feature>
<feature type="compositionally biased region" description="Polar residues" evidence="5">
    <location>
        <begin position="972"/>
        <end position="989"/>
    </location>
</feature>
<dbReference type="Pfam" id="PF00628">
    <property type="entry name" value="PHD"/>
    <property type="match status" value="1"/>
</dbReference>
<evidence type="ECO:0000256" key="2">
    <source>
        <dbReference type="ARBA" id="ARBA00022771"/>
    </source>
</evidence>
<feature type="region of interest" description="Disordered" evidence="5">
    <location>
        <begin position="1217"/>
        <end position="1259"/>
    </location>
</feature>
<dbReference type="InterPro" id="IPR013083">
    <property type="entry name" value="Znf_RING/FYVE/PHD"/>
</dbReference>
<feature type="region of interest" description="Disordered" evidence="5">
    <location>
        <begin position="756"/>
        <end position="782"/>
    </location>
</feature>
<dbReference type="PROSITE" id="PS50089">
    <property type="entry name" value="ZF_RING_2"/>
    <property type="match status" value="1"/>
</dbReference>
<sequence length="1334" mass="147049">MISCRHLSKWARYIAYLGAGEQWCYVQLYLLIFCIMSTAFSKCCSSLNSKSVNHSPKGFCGAMEVELVTGGMSEDENYASDDINVDDYLNLEGERCGICMDIVIDRGVLDCCQHWFCFACIDNWATITSLCPLCQNEFQLITCVPVYDTIGSNKTDEDSCPRDDDWCIEGKNNTLSFPSYYIDENAVVCLDGDDCKIRSGLIAIEEDSDIDTSIACDSCDKWYHAFCVGFDPESTCENSWLCPRCVVDMPQKFDGNSVLRPSNKHDVTSGDCSMEASFSGRVSVSVADVGETAVVVSLVEGNQRSQELSVSALDYSKDTENTFLSSCIADMPKLEAPSSNSAFAEPNAGGQELELSLNTDDEAIRSPRCLNNKLSESGLNLNFGLSVDSSTAVDVIDNKKAEDQVPGYVELKNGSEECLLPVLSADKVMPDNKEVLSVDSSISDARNNVVRISGSKRKHRDSRNAEDGERKVKTEAKFALKKVKADRNRGRILLKDEADESVLEDSKRVSSLSAVSQDNKLRSTRENGTADIMRIVQGTNRKSLKQLAHKHSSSTLSKESENTAGLRLKKIMRRGGEDKDSSVLVQELRKEIREAVRNRSSKEVGQNLFDPKLLSAFRAALAGSVTETESKKLPLDLKAKKSQLQKGKVRESLTRKIYGINGRRRKAWTRDCEIEFWKHRCLKISKPEKIQTLKSVLDLIRNGSDYTEKLPGNDGEGRGSILSRLYLADASVMPRKCDIEPVSSLKSIAAPALKKENGLAKKSSTSSPSAHSCTNPPEKDVLSQGKIPILDTKGTKKSAMGTKGETASGKVYQNKCSGGLSKSTFGGVKVPSEKEAVGKSDDTKCDKRKWALELLARKTAVLSKNAAQENEEDNSMVKVNYPLLAQLPKDMWPVFATSRHDKIPVSIRQAQLYRLTEHFLTKANTSVIRRTAETELAVADAVTIEKGIADKSNSKLVYMNLCSQELLRRSDNASSSRTSESNPSVSSEFPSDGPVEETIICSMDLEVNEALKTAGLVSDSPPNSPKHPSLFEEDEGPDNVFEVDSHPELDIYGDFEYNLEENDFIGAGALKISKSQTEESKIKVVFSTLNPEKSIGTMGPLDHEGPTNDEASNCSSCLPSSQSSLGGSTVVSGTVNCLEQNILMDGDEEPSPDECEELYGPDKEPLIQKYPETVAVKPYKNMINHEFHGESVDHEDNQMEKEPEPASASCVDNLEVSNVPHDPSVLKESPHHSRARENAAKKKKISKTDVEKQSESNSIVSKKVESYIKEHIRPLCKSGVITVEEYRWAVGKTTEKVMKYHSKDNNANFLVKEGEKVKKLAEQYVEAAQQKAKN</sequence>
<keyword evidence="9" id="KW-1185">Reference proteome</keyword>
<dbReference type="InterPro" id="IPR017907">
    <property type="entry name" value="Znf_RING_CS"/>
</dbReference>
<organism evidence="8 9">
    <name type="scientific">Abeliophyllum distichum</name>
    <dbReference type="NCBI Taxonomy" id="126358"/>
    <lineage>
        <taxon>Eukaryota</taxon>
        <taxon>Viridiplantae</taxon>
        <taxon>Streptophyta</taxon>
        <taxon>Embryophyta</taxon>
        <taxon>Tracheophyta</taxon>
        <taxon>Spermatophyta</taxon>
        <taxon>Magnoliopsida</taxon>
        <taxon>eudicotyledons</taxon>
        <taxon>Gunneridae</taxon>
        <taxon>Pentapetalae</taxon>
        <taxon>asterids</taxon>
        <taxon>lamiids</taxon>
        <taxon>Lamiales</taxon>
        <taxon>Oleaceae</taxon>
        <taxon>Forsythieae</taxon>
        <taxon>Abeliophyllum</taxon>
    </lineage>
</organism>
<dbReference type="PROSITE" id="PS00518">
    <property type="entry name" value="ZF_RING_1"/>
    <property type="match status" value="1"/>
</dbReference>
<dbReference type="GO" id="GO:0008270">
    <property type="term" value="F:zinc ion binding"/>
    <property type="evidence" value="ECO:0007669"/>
    <property type="project" value="UniProtKB-KW"/>
</dbReference>
<keyword evidence="3" id="KW-0862">Zinc</keyword>
<evidence type="ECO:0000256" key="5">
    <source>
        <dbReference type="SAM" id="MobiDB-lite"/>
    </source>
</evidence>
<dbReference type="PANTHER" id="PTHR15315:SF26">
    <property type="entry name" value="E3 UBIQUITIN-PROTEIN LIGASE NRDP1"/>
    <property type="match status" value="1"/>
</dbReference>
<dbReference type="PANTHER" id="PTHR15315">
    <property type="entry name" value="RING FINGER PROTEIN 41, 151"/>
    <property type="match status" value="1"/>
</dbReference>
<dbReference type="InterPro" id="IPR001841">
    <property type="entry name" value="Znf_RING"/>
</dbReference>
<dbReference type="PROSITE" id="PS50016">
    <property type="entry name" value="ZF_PHD_2"/>
    <property type="match status" value="1"/>
</dbReference>
<evidence type="ECO:0000256" key="1">
    <source>
        <dbReference type="ARBA" id="ARBA00022723"/>
    </source>
</evidence>
<feature type="domain" description="RING-type" evidence="7">
    <location>
        <begin position="96"/>
        <end position="135"/>
    </location>
</feature>
<reference evidence="9" key="1">
    <citation type="submission" date="2024-07" db="EMBL/GenBank/DDBJ databases">
        <title>Two chromosome-level genome assemblies of Korean endemic species Abeliophyllum distichum and Forsythia ovata (Oleaceae).</title>
        <authorList>
            <person name="Jang H."/>
        </authorList>
    </citation>
    <scope>NUCLEOTIDE SEQUENCE [LARGE SCALE GENOMIC DNA]</scope>
</reference>
<dbReference type="Proteomes" id="UP001604336">
    <property type="component" value="Unassembled WGS sequence"/>
</dbReference>
<dbReference type="InterPro" id="IPR019787">
    <property type="entry name" value="Znf_PHD-finger"/>
</dbReference>
<gene>
    <name evidence="8" type="ORF">Adt_09994</name>
</gene>
<evidence type="ECO:0000256" key="3">
    <source>
        <dbReference type="ARBA" id="ARBA00022833"/>
    </source>
</evidence>
<dbReference type="Gene3D" id="3.30.40.10">
    <property type="entry name" value="Zinc/RING finger domain, C3HC4 (zinc finger)"/>
    <property type="match status" value="2"/>
</dbReference>